<name>A0A1H8TJW0_9EURY</name>
<dbReference type="InterPro" id="IPR007050">
    <property type="entry name" value="HTH_bacterioopsin"/>
</dbReference>
<dbReference type="Pfam" id="PF24281">
    <property type="entry name" value="HVO_2928_N"/>
    <property type="match status" value="1"/>
</dbReference>
<evidence type="ECO:0000313" key="6">
    <source>
        <dbReference type="Proteomes" id="UP000199126"/>
    </source>
</evidence>
<evidence type="ECO:0000256" key="1">
    <source>
        <dbReference type="ARBA" id="ARBA00023015"/>
    </source>
</evidence>
<feature type="domain" description="HTH bat-type" evidence="3">
    <location>
        <begin position="183"/>
        <end position="230"/>
    </location>
</feature>
<evidence type="ECO:0000256" key="2">
    <source>
        <dbReference type="ARBA" id="ARBA00023163"/>
    </source>
</evidence>
<keyword evidence="2" id="KW-0804">Transcription</keyword>
<dbReference type="EMBL" id="FODV01000007">
    <property type="protein sequence ID" value="SEO91262.1"/>
    <property type="molecule type" value="Genomic_DNA"/>
</dbReference>
<protein>
    <submittedName>
        <fullName evidence="5">HTH DNA binding domain-containing protein</fullName>
    </submittedName>
</protein>
<dbReference type="Proteomes" id="UP000199126">
    <property type="component" value="Unassembled WGS sequence"/>
</dbReference>
<dbReference type="RefSeq" id="WP_089825310.1">
    <property type="nucleotide sequence ID" value="NZ_FODV01000007.1"/>
</dbReference>
<keyword evidence="1" id="KW-0805">Transcription regulation</keyword>
<dbReference type="Pfam" id="PF04967">
    <property type="entry name" value="HTH_10"/>
    <property type="match status" value="1"/>
</dbReference>
<organism evidence="5 6">
    <name type="scientific">Halogranum amylolyticum</name>
    <dbReference type="NCBI Taxonomy" id="660520"/>
    <lineage>
        <taxon>Archaea</taxon>
        <taxon>Methanobacteriati</taxon>
        <taxon>Methanobacteriota</taxon>
        <taxon>Stenosarchaea group</taxon>
        <taxon>Halobacteria</taxon>
        <taxon>Halobacteriales</taxon>
        <taxon>Haloferacaceae</taxon>
    </lineage>
</organism>
<proteinExistence type="predicted"/>
<evidence type="ECO:0000313" key="5">
    <source>
        <dbReference type="EMBL" id="SEO91262.1"/>
    </source>
</evidence>
<keyword evidence="6" id="KW-1185">Reference proteome</keyword>
<sequence length="254" mass="29226">MREFVFRISYDYGVNPVMDVFMQYPSAHARTVTCHVSANGVWRIDRIAGPTEALDRIDDVYDSYDGCVECLAADHDHPDWEYELLDADRHTRTVYMYRTTNDCLSVPCLAAEYLADGVLTASERRNDVYEWHLLMRTDEGVSDLYERLETELRDGLELQFEQLGDPAYWVDRTVSVAELPYEQRVAVEAAVANGYYETPRELSLSELAEAIDVPRSTLQYRLQQAESWIVTRFVEDSALGDVALADRRRELTDV</sequence>
<evidence type="ECO:0000259" key="4">
    <source>
        <dbReference type="Pfam" id="PF24281"/>
    </source>
</evidence>
<dbReference type="AlphaFoldDB" id="A0A1H8TJW0"/>
<evidence type="ECO:0000259" key="3">
    <source>
        <dbReference type="Pfam" id="PF04967"/>
    </source>
</evidence>
<reference evidence="6" key="1">
    <citation type="submission" date="2016-10" db="EMBL/GenBank/DDBJ databases">
        <authorList>
            <person name="Varghese N."/>
            <person name="Submissions S."/>
        </authorList>
    </citation>
    <scope>NUCLEOTIDE SEQUENCE [LARGE SCALE GENOMIC DNA]</scope>
    <source>
        <strain evidence="6">CGMCC 1.10121</strain>
    </source>
</reference>
<dbReference type="OrthoDB" id="198846at2157"/>
<feature type="domain" description="HVO-2928 N-terminal" evidence="4">
    <location>
        <begin position="3"/>
        <end position="169"/>
    </location>
</feature>
<gene>
    <name evidence="5" type="ORF">SAMN04487948_107124</name>
</gene>
<dbReference type="InterPro" id="IPR056529">
    <property type="entry name" value="HVO_2928_N"/>
</dbReference>
<accession>A0A1H8TJW0</accession>